<dbReference type="PANTHER" id="PTHR46213">
    <property type="entry name" value="TRANSCRIPTIONAL ACTIVATOR DEMETER"/>
    <property type="match status" value="1"/>
</dbReference>
<keyword evidence="6" id="KW-0411">Iron-sulfur</keyword>
<evidence type="ECO:0000256" key="7">
    <source>
        <dbReference type="ARBA" id="ARBA00023125"/>
    </source>
</evidence>
<evidence type="ECO:0000313" key="12">
    <source>
        <dbReference type="Proteomes" id="UP001497457"/>
    </source>
</evidence>
<evidence type="ECO:0000256" key="5">
    <source>
        <dbReference type="ARBA" id="ARBA00023004"/>
    </source>
</evidence>
<evidence type="ECO:0000256" key="4">
    <source>
        <dbReference type="ARBA" id="ARBA00022723"/>
    </source>
</evidence>
<comment type="cofactor">
    <cofactor evidence="1">
        <name>[4Fe-4S] cluster</name>
        <dbReference type="ChEBI" id="CHEBI:49883"/>
    </cofactor>
</comment>
<evidence type="ECO:0000256" key="9">
    <source>
        <dbReference type="SAM" id="MobiDB-lite"/>
    </source>
</evidence>
<feature type="domain" description="HhH-GPD" evidence="10">
    <location>
        <begin position="478"/>
        <end position="629"/>
    </location>
</feature>
<dbReference type="InterPro" id="IPR011257">
    <property type="entry name" value="DNA_glycosylase"/>
</dbReference>
<evidence type="ECO:0000313" key="11">
    <source>
        <dbReference type="EMBL" id="CAL4942914.1"/>
    </source>
</evidence>
<dbReference type="Pfam" id="PF15628">
    <property type="entry name" value="RRM_DME"/>
    <property type="match status" value="1"/>
</dbReference>
<dbReference type="SUPFAM" id="SSF48150">
    <property type="entry name" value="DNA-glycosylase"/>
    <property type="match status" value="1"/>
</dbReference>
<evidence type="ECO:0000256" key="8">
    <source>
        <dbReference type="ARBA" id="ARBA00023242"/>
    </source>
</evidence>
<dbReference type="InterPro" id="IPR003651">
    <property type="entry name" value="Endonuclease3_FeS-loop_motif"/>
</dbReference>
<protein>
    <recommendedName>
        <fullName evidence="10">HhH-GPD domain-containing protein</fullName>
    </recommendedName>
</protein>
<dbReference type="Gene3D" id="1.10.1670.10">
    <property type="entry name" value="Helix-hairpin-Helix base-excision DNA repair enzymes (C-terminal)"/>
    <property type="match status" value="1"/>
</dbReference>
<evidence type="ECO:0000259" key="10">
    <source>
        <dbReference type="SMART" id="SM00478"/>
    </source>
</evidence>
<dbReference type="GO" id="GO:0005634">
    <property type="term" value="C:nucleus"/>
    <property type="evidence" value="ECO:0007669"/>
    <property type="project" value="UniProtKB-SubCell"/>
</dbReference>
<dbReference type="GO" id="GO:0016787">
    <property type="term" value="F:hydrolase activity"/>
    <property type="evidence" value="ECO:0007669"/>
    <property type="project" value="UniProtKB-ARBA"/>
</dbReference>
<dbReference type="GO" id="GO:0003677">
    <property type="term" value="F:DNA binding"/>
    <property type="evidence" value="ECO:0007669"/>
    <property type="project" value="UniProtKB-KW"/>
</dbReference>
<feature type="region of interest" description="Disordered" evidence="9">
    <location>
        <begin position="148"/>
        <end position="174"/>
    </location>
</feature>
<dbReference type="AlphaFoldDB" id="A0ABC8YF42"/>
<organism evidence="11 12">
    <name type="scientific">Urochloa decumbens</name>
    <dbReference type="NCBI Taxonomy" id="240449"/>
    <lineage>
        <taxon>Eukaryota</taxon>
        <taxon>Viridiplantae</taxon>
        <taxon>Streptophyta</taxon>
        <taxon>Embryophyta</taxon>
        <taxon>Tracheophyta</taxon>
        <taxon>Spermatophyta</taxon>
        <taxon>Magnoliopsida</taxon>
        <taxon>Liliopsida</taxon>
        <taxon>Poales</taxon>
        <taxon>Poaceae</taxon>
        <taxon>PACMAD clade</taxon>
        <taxon>Panicoideae</taxon>
        <taxon>Panicodae</taxon>
        <taxon>Paniceae</taxon>
        <taxon>Melinidinae</taxon>
        <taxon>Urochloa</taxon>
    </lineage>
</organism>
<reference evidence="12" key="1">
    <citation type="submission" date="2024-06" db="EMBL/GenBank/DDBJ databases">
        <authorList>
            <person name="Ryan C."/>
        </authorList>
    </citation>
    <scope>NUCLEOTIDE SEQUENCE [LARGE SCALE GENOMIC DNA]</scope>
</reference>
<evidence type="ECO:0000256" key="6">
    <source>
        <dbReference type="ARBA" id="ARBA00023014"/>
    </source>
</evidence>
<evidence type="ECO:0000256" key="3">
    <source>
        <dbReference type="ARBA" id="ARBA00005646"/>
    </source>
</evidence>
<keyword evidence="7" id="KW-0238">DNA-binding</keyword>
<accession>A0ABC8YF42</accession>
<evidence type="ECO:0000256" key="2">
    <source>
        <dbReference type="ARBA" id="ARBA00004123"/>
    </source>
</evidence>
<sequence>MLAGTALPSTADMDLRSPPNVDVFPPVASANDGGTPAATTTPEFTPSSTWRKKPSQKGKPRLKLVKHAKTTSPKPPVAPPHKKRKPGDGGGVVGETPNNKPAVRRKLDLDSDRRPTNKIGTPAVIVSGYFRRATLMDNLMSLAKLNLMSKKPPRTPPPPSPAKINKPAPAAPAPKKIDLRSFGRAQLMENLRSLAKRHNLPAVAPAAVAGGEVHGANGKEAKKKKPTYVDELVLVPYTRKRAAAAAAGGEDPFRALVLHDELAGALVLRWKGVELAVRPRPRVRLVRGITPAIEAAHGELMRQEETCRGEDLGDIPDSPELEEKRKVLEARVQHFMTLARLIMGDRKFDHPWKGTVVTSVVGTFLTQNVTDHMSSNAFMNLAAEFPLSKNYGSNVKQSTNVPLLTDGCGLVESEPGDNGPADEQNKCRDKGIDELIASIRAGEISNWDRGRIRKVLHDRFEPSTARKIFYDIASIGDTSHWNSLLKEAYNNGYRKGDTDETIDWEALLHAPFAKIEECIRDRGNQSQMALRILAFLIRIKRDHGSIDLEWLRYVPRAKARRYLRSIKGLGAKSVDCIRLLSLRHRAFPVDTNVARIVTRLGWVELQPLADSQEFHLVNTYPVMADIQKYLEPLLCNIPADEVYELHCQQITFGKSICTKRRPNCGACPFTAECKYFQSLVSRAKGALPEYSQQGERRQTNMDGTPRHTLIIRPDREQVHQYQIEMGNGTERHCSDSSEPIVEMLKTPPCEDLGAQIEMEKGTERYCCEPIIEMPKTPPRDDLGSQSDEEFEEEYDDDDDEQEEDIEDIEDVGYDEIIDLRPMQQTENALTEPTDGKEIISIQPRVSSTPMIKRYRLRTEYTAYKIPDGHEILDRFDPRVPGDHIQYLLIIRSLLDEHSVTATILIPCRTANGGVFPLNGTYYQHNEVFVDHSSSRSPIKIKRKSIDIYSQCTVYFGASIHSVTRGQTQEGIYQFYHKGYICNREFDRTTRRAKDLSTQIHATNVKGTGRKRSMTSSSPG</sequence>
<reference evidence="11 12" key="2">
    <citation type="submission" date="2024-10" db="EMBL/GenBank/DDBJ databases">
        <authorList>
            <person name="Ryan C."/>
        </authorList>
    </citation>
    <scope>NUCLEOTIDE SEQUENCE [LARGE SCALE GENOMIC DNA]</scope>
</reference>
<feature type="compositionally biased region" description="Low complexity" evidence="9">
    <location>
        <begin position="35"/>
        <end position="49"/>
    </location>
</feature>
<feature type="region of interest" description="Disordered" evidence="9">
    <location>
        <begin position="1"/>
        <end position="117"/>
    </location>
</feature>
<feature type="compositionally biased region" description="Acidic residues" evidence="9">
    <location>
        <begin position="786"/>
        <end position="802"/>
    </location>
</feature>
<proteinExistence type="inferred from homology"/>
<dbReference type="GO" id="GO:0140097">
    <property type="term" value="F:catalytic activity, acting on DNA"/>
    <property type="evidence" value="ECO:0007669"/>
    <property type="project" value="UniProtKB-ARBA"/>
</dbReference>
<dbReference type="EMBL" id="OZ075126">
    <property type="protein sequence ID" value="CAL4942914.1"/>
    <property type="molecule type" value="Genomic_DNA"/>
</dbReference>
<keyword evidence="8" id="KW-0539">Nucleus</keyword>
<dbReference type="GO" id="GO:0046872">
    <property type="term" value="F:metal ion binding"/>
    <property type="evidence" value="ECO:0007669"/>
    <property type="project" value="UniProtKB-KW"/>
</dbReference>
<dbReference type="InterPro" id="IPR044811">
    <property type="entry name" value="DME/ROS1"/>
</dbReference>
<keyword evidence="4" id="KW-0479">Metal-binding</keyword>
<feature type="compositionally biased region" description="Basic residues" evidence="9">
    <location>
        <begin position="50"/>
        <end position="69"/>
    </location>
</feature>
<dbReference type="InterPro" id="IPR028925">
    <property type="entry name" value="RRM_DME"/>
</dbReference>
<feature type="compositionally biased region" description="Basic and acidic residues" evidence="9">
    <location>
        <begin position="105"/>
        <end position="115"/>
    </location>
</feature>
<dbReference type="SMART" id="SM00478">
    <property type="entry name" value="ENDO3c"/>
    <property type="match status" value="1"/>
</dbReference>
<gene>
    <name evidence="11" type="ORF">URODEC1_LOCUS33848</name>
</gene>
<name>A0ABC8YF42_9POAL</name>
<keyword evidence="5" id="KW-0408">Iron</keyword>
<comment type="subcellular location">
    <subcellularLocation>
        <location evidence="2">Nucleus</location>
    </subcellularLocation>
</comment>
<dbReference type="GO" id="GO:0051536">
    <property type="term" value="F:iron-sulfur cluster binding"/>
    <property type="evidence" value="ECO:0007669"/>
    <property type="project" value="UniProtKB-KW"/>
</dbReference>
<dbReference type="InterPro" id="IPR023170">
    <property type="entry name" value="HhH_base_excis_C"/>
</dbReference>
<evidence type="ECO:0000256" key="1">
    <source>
        <dbReference type="ARBA" id="ARBA00001966"/>
    </source>
</evidence>
<keyword evidence="12" id="KW-1185">Reference proteome</keyword>
<dbReference type="CDD" id="cd00056">
    <property type="entry name" value="ENDO3c"/>
    <property type="match status" value="1"/>
</dbReference>
<dbReference type="SMART" id="SM00525">
    <property type="entry name" value="FES"/>
    <property type="match status" value="1"/>
</dbReference>
<dbReference type="InterPro" id="IPR003265">
    <property type="entry name" value="HhH-GPD_domain"/>
</dbReference>
<dbReference type="Proteomes" id="UP001497457">
    <property type="component" value="Chromosome 16b"/>
</dbReference>
<dbReference type="PANTHER" id="PTHR46213:SF4">
    <property type="entry name" value="OS02G0496500 PROTEIN"/>
    <property type="match status" value="1"/>
</dbReference>
<comment type="similarity">
    <text evidence="3">Belongs to the DNA glycosylase family. DEMETER subfamily.</text>
</comment>
<feature type="region of interest" description="Disordered" evidence="9">
    <location>
        <begin position="772"/>
        <end position="802"/>
    </location>
</feature>